<dbReference type="PROSITE" id="PS50158">
    <property type="entry name" value="ZF_CCHC"/>
    <property type="match status" value="1"/>
</dbReference>
<evidence type="ECO:0000313" key="4">
    <source>
        <dbReference type="Proteomes" id="UP000593572"/>
    </source>
</evidence>
<dbReference type="AlphaFoldDB" id="A0A7J8MBU6"/>
<organism evidence="3 4">
    <name type="scientific">Gossypium lobatum</name>
    <dbReference type="NCBI Taxonomy" id="34289"/>
    <lineage>
        <taxon>Eukaryota</taxon>
        <taxon>Viridiplantae</taxon>
        <taxon>Streptophyta</taxon>
        <taxon>Embryophyta</taxon>
        <taxon>Tracheophyta</taxon>
        <taxon>Spermatophyta</taxon>
        <taxon>Magnoliopsida</taxon>
        <taxon>eudicotyledons</taxon>
        <taxon>Gunneridae</taxon>
        <taxon>Pentapetalae</taxon>
        <taxon>rosids</taxon>
        <taxon>malvids</taxon>
        <taxon>Malvales</taxon>
        <taxon>Malvaceae</taxon>
        <taxon>Malvoideae</taxon>
        <taxon>Gossypium</taxon>
    </lineage>
</organism>
<evidence type="ECO:0000259" key="2">
    <source>
        <dbReference type="PROSITE" id="PS50158"/>
    </source>
</evidence>
<dbReference type="EMBL" id="JABEZX010000008">
    <property type="protein sequence ID" value="MBA0562175.1"/>
    <property type="molecule type" value="Genomic_DNA"/>
</dbReference>
<proteinExistence type="predicted"/>
<dbReference type="InterPro" id="IPR001878">
    <property type="entry name" value="Znf_CCHC"/>
</dbReference>
<keyword evidence="1" id="KW-0862">Zinc</keyword>
<name>A0A7J8MBU6_9ROSI</name>
<sequence>MLTNIIEFMVGANPSESNSGIGQATKKALTQNTLLEEEFVFMDGDVTTVVVEGVLSITKQQISKVRVNGCLQRVEYESLPNICFKCGHYGHGSESCMGVQSTLLEKEAINFNRVVENIRFAALGEVEGDEQDTVNDLIDDEKVEGRIEKNNVMGSVGDLRIQGTNS</sequence>
<evidence type="ECO:0000313" key="3">
    <source>
        <dbReference type="EMBL" id="MBA0562175.1"/>
    </source>
</evidence>
<feature type="domain" description="CCHC-type" evidence="2">
    <location>
        <begin position="83"/>
        <end position="96"/>
    </location>
</feature>
<reference evidence="3 4" key="1">
    <citation type="journal article" date="2019" name="Genome Biol. Evol.">
        <title>Insights into the evolution of the New World diploid cottons (Gossypium, subgenus Houzingenia) based on genome sequencing.</title>
        <authorList>
            <person name="Grover C.E."/>
            <person name="Arick M.A. 2nd"/>
            <person name="Thrash A."/>
            <person name="Conover J.L."/>
            <person name="Sanders W.S."/>
            <person name="Peterson D.G."/>
            <person name="Frelichowski J.E."/>
            <person name="Scheffler J.A."/>
            <person name="Scheffler B.E."/>
            <person name="Wendel J.F."/>
        </authorList>
    </citation>
    <scope>NUCLEOTIDE SEQUENCE [LARGE SCALE GENOMIC DNA]</scope>
    <source>
        <strain evidence="3">157</strain>
        <tissue evidence="3">Leaf</tissue>
    </source>
</reference>
<accession>A0A7J8MBU6</accession>
<evidence type="ECO:0000256" key="1">
    <source>
        <dbReference type="PROSITE-ProRule" id="PRU00047"/>
    </source>
</evidence>
<keyword evidence="1" id="KW-0863">Zinc-finger</keyword>
<comment type="caution">
    <text evidence="3">The sequence shown here is derived from an EMBL/GenBank/DDBJ whole genome shotgun (WGS) entry which is preliminary data.</text>
</comment>
<keyword evidence="1" id="KW-0479">Metal-binding</keyword>
<protein>
    <recommendedName>
        <fullName evidence="2">CCHC-type domain-containing protein</fullName>
    </recommendedName>
</protein>
<dbReference type="GO" id="GO:0003676">
    <property type="term" value="F:nucleic acid binding"/>
    <property type="evidence" value="ECO:0007669"/>
    <property type="project" value="InterPro"/>
</dbReference>
<keyword evidence="4" id="KW-1185">Reference proteome</keyword>
<dbReference type="GO" id="GO:0008270">
    <property type="term" value="F:zinc ion binding"/>
    <property type="evidence" value="ECO:0007669"/>
    <property type="project" value="UniProtKB-KW"/>
</dbReference>
<dbReference type="Proteomes" id="UP000593572">
    <property type="component" value="Unassembled WGS sequence"/>
</dbReference>
<gene>
    <name evidence="3" type="ORF">Golob_007243</name>
</gene>